<proteinExistence type="predicted"/>
<dbReference type="Proteomes" id="UP001150581">
    <property type="component" value="Unassembled WGS sequence"/>
</dbReference>
<keyword evidence="2" id="KW-1185">Reference proteome</keyword>
<feature type="non-terminal residue" evidence="1">
    <location>
        <position position="249"/>
    </location>
</feature>
<gene>
    <name evidence="1" type="ORF">LPJ66_012240</name>
</gene>
<comment type="caution">
    <text evidence="1">The sequence shown here is derived from an EMBL/GenBank/DDBJ whole genome shotgun (WGS) entry which is preliminary data.</text>
</comment>
<reference evidence="1" key="1">
    <citation type="submission" date="2022-07" db="EMBL/GenBank/DDBJ databases">
        <title>Phylogenomic reconstructions and comparative analyses of Kickxellomycotina fungi.</title>
        <authorList>
            <person name="Reynolds N.K."/>
            <person name="Stajich J.E."/>
            <person name="Barry K."/>
            <person name="Grigoriev I.V."/>
            <person name="Crous P."/>
            <person name="Smith M.E."/>
        </authorList>
    </citation>
    <scope>NUCLEOTIDE SEQUENCE</scope>
    <source>
        <strain evidence="1">Benny 63K</strain>
    </source>
</reference>
<sequence>MDLALPGQLLTYDCRRASSSASPDSAAAIPRPLRVVQWNIERGYQLDAIIATLRRLDADILCLQEIDICNERSGNTNHAEIIAEQLGLNAGIVVEFQELKSPCRSRSQQGGGLHGNAIYSRFDMKLRVIDHAHQPFNWPRDGMLLGEPRVGRRCTLVAEVAVPRGPPVLAYSAHFECFTGIIGRTGQLCDLLQDSRESAAELPHQIIFGDFNTFAHSLARFSPKYANGWYRFRTLGMSEPEWWIKNILS</sequence>
<organism evidence="1 2">
    <name type="scientific">Kickxella alabastrina</name>
    <dbReference type="NCBI Taxonomy" id="61397"/>
    <lineage>
        <taxon>Eukaryota</taxon>
        <taxon>Fungi</taxon>
        <taxon>Fungi incertae sedis</taxon>
        <taxon>Zoopagomycota</taxon>
        <taxon>Kickxellomycotina</taxon>
        <taxon>Kickxellomycetes</taxon>
        <taxon>Kickxellales</taxon>
        <taxon>Kickxellaceae</taxon>
        <taxon>Kickxella</taxon>
    </lineage>
</organism>
<name>A0ACC1HW60_9FUNG</name>
<protein>
    <submittedName>
        <fullName evidence="1">Uncharacterized protein</fullName>
    </submittedName>
</protein>
<accession>A0ACC1HW60</accession>
<evidence type="ECO:0000313" key="2">
    <source>
        <dbReference type="Proteomes" id="UP001150581"/>
    </source>
</evidence>
<dbReference type="EMBL" id="JANBPG010004333">
    <property type="protein sequence ID" value="KAJ1876804.1"/>
    <property type="molecule type" value="Genomic_DNA"/>
</dbReference>
<evidence type="ECO:0000313" key="1">
    <source>
        <dbReference type="EMBL" id="KAJ1876804.1"/>
    </source>
</evidence>